<dbReference type="EMBL" id="BAABKG010000001">
    <property type="protein sequence ID" value="GAA5143762.1"/>
    <property type="molecule type" value="Genomic_DNA"/>
</dbReference>
<evidence type="ECO:0000313" key="1">
    <source>
        <dbReference type="EMBL" id="GAA5143762.1"/>
    </source>
</evidence>
<sequence length="168" mass="17678">MLDDVATSAGLRVATANAASGRDARGAPGHPAWVAAAAALDVDVLGVQEVDHLLPRSGGADQTEVLRAALGPGWTARFAAAVHGTPGSAATFRPAARTVADEPSYGIALLTRLPVRSWHELRLEGSRVRLPVPLPPGAGRRVLWAPDEPRVALAAVVAWRRRVARRRC</sequence>
<dbReference type="Gene3D" id="3.60.10.10">
    <property type="entry name" value="Endonuclease/exonuclease/phosphatase"/>
    <property type="match status" value="1"/>
</dbReference>
<comment type="caution">
    <text evidence="1">The sequence shown here is derived from an EMBL/GenBank/DDBJ whole genome shotgun (WGS) entry which is preliminary data.</text>
</comment>
<gene>
    <name evidence="1" type="ORF">GCM10023340_09960</name>
</gene>
<protein>
    <recommendedName>
        <fullName evidence="3">Endonuclease/exonuclease/phosphatase domain-containing protein</fullName>
    </recommendedName>
</protein>
<dbReference type="InterPro" id="IPR036691">
    <property type="entry name" value="Endo/exonu/phosph_ase_sf"/>
</dbReference>
<accession>A0ABP9PB30</accession>
<evidence type="ECO:0000313" key="2">
    <source>
        <dbReference type="Proteomes" id="UP001500221"/>
    </source>
</evidence>
<keyword evidence="2" id="KW-1185">Reference proteome</keyword>
<evidence type="ECO:0008006" key="3">
    <source>
        <dbReference type="Google" id="ProtNLM"/>
    </source>
</evidence>
<dbReference type="RefSeq" id="WP_345455136.1">
    <property type="nucleotide sequence ID" value="NZ_BAABKG010000001.1"/>
</dbReference>
<proteinExistence type="predicted"/>
<dbReference type="SUPFAM" id="SSF56219">
    <property type="entry name" value="DNase I-like"/>
    <property type="match status" value="1"/>
</dbReference>
<dbReference type="Proteomes" id="UP001500221">
    <property type="component" value="Unassembled WGS sequence"/>
</dbReference>
<name>A0ABP9PB30_9ACTN</name>
<reference evidence="2" key="1">
    <citation type="journal article" date="2019" name="Int. J. Syst. Evol. Microbiol.">
        <title>The Global Catalogue of Microorganisms (GCM) 10K type strain sequencing project: providing services to taxonomists for standard genome sequencing and annotation.</title>
        <authorList>
            <consortium name="The Broad Institute Genomics Platform"/>
            <consortium name="The Broad Institute Genome Sequencing Center for Infectious Disease"/>
            <person name="Wu L."/>
            <person name="Ma J."/>
        </authorList>
    </citation>
    <scope>NUCLEOTIDE SEQUENCE [LARGE SCALE GENOMIC DNA]</scope>
    <source>
        <strain evidence="2">JCM 18459</strain>
    </source>
</reference>
<organism evidence="1 2">
    <name type="scientific">Nocardioides marinquilinus</name>
    <dbReference type="NCBI Taxonomy" id="1210400"/>
    <lineage>
        <taxon>Bacteria</taxon>
        <taxon>Bacillati</taxon>
        <taxon>Actinomycetota</taxon>
        <taxon>Actinomycetes</taxon>
        <taxon>Propionibacteriales</taxon>
        <taxon>Nocardioidaceae</taxon>
        <taxon>Nocardioides</taxon>
    </lineage>
</organism>